<accession>A0A840QKB6</accession>
<sequence length="185" mass="19869">MMEAPMDSKTRDLLRAGARGLFGAMAMTGMRTLTGNVGLVHETLPEAIVMKHAPEPVRRLAVEHRVALTEAAHWSYGAVAGLGYSFLPNRVRANPWCGPAYGLLIWLAFEAVIAPLLGVRPARRRLIGRLVIALDHVLYGVIVAGRLAPEPGAVAQPVGDGRQHHVVGGARPRGGNQIEPSRLET</sequence>
<dbReference type="EMBL" id="JACHIW010000003">
    <property type="protein sequence ID" value="MBB5159889.1"/>
    <property type="molecule type" value="Genomic_DNA"/>
</dbReference>
<protein>
    <recommendedName>
        <fullName evidence="4">DUF1440 domain-containing protein</fullName>
    </recommendedName>
</protein>
<organism evidence="2 3">
    <name type="scientific">Saccharopolyspora phatthalungensis</name>
    <dbReference type="NCBI Taxonomy" id="664693"/>
    <lineage>
        <taxon>Bacteria</taxon>
        <taxon>Bacillati</taxon>
        <taxon>Actinomycetota</taxon>
        <taxon>Actinomycetes</taxon>
        <taxon>Pseudonocardiales</taxon>
        <taxon>Pseudonocardiaceae</taxon>
        <taxon>Saccharopolyspora</taxon>
    </lineage>
</organism>
<reference evidence="2 3" key="1">
    <citation type="submission" date="2020-08" db="EMBL/GenBank/DDBJ databases">
        <title>Sequencing the genomes of 1000 actinobacteria strains.</title>
        <authorList>
            <person name="Klenk H.-P."/>
        </authorList>
    </citation>
    <scope>NUCLEOTIDE SEQUENCE [LARGE SCALE GENOMIC DNA]</scope>
    <source>
        <strain evidence="2 3">DSM 45584</strain>
    </source>
</reference>
<keyword evidence="1" id="KW-0812">Transmembrane</keyword>
<name>A0A840QKB6_9PSEU</name>
<proteinExistence type="predicted"/>
<gene>
    <name evidence="2" type="ORF">BJ970_007489</name>
</gene>
<evidence type="ECO:0000256" key="1">
    <source>
        <dbReference type="SAM" id="Phobius"/>
    </source>
</evidence>
<evidence type="ECO:0000313" key="3">
    <source>
        <dbReference type="Proteomes" id="UP000584374"/>
    </source>
</evidence>
<comment type="caution">
    <text evidence="2">The sequence shown here is derived from an EMBL/GenBank/DDBJ whole genome shotgun (WGS) entry which is preliminary data.</text>
</comment>
<dbReference type="AlphaFoldDB" id="A0A840QKB6"/>
<keyword evidence="3" id="KW-1185">Reference proteome</keyword>
<keyword evidence="1" id="KW-0472">Membrane</keyword>
<feature type="transmembrane region" description="Helical" evidence="1">
    <location>
        <begin position="99"/>
        <end position="119"/>
    </location>
</feature>
<dbReference type="Proteomes" id="UP000584374">
    <property type="component" value="Unassembled WGS sequence"/>
</dbReference>
<evidence type="ECO:0008006" key="4">
    <source>
        <dbReference type="Google" id="ProtNLM"/>
    </source>
</evidence>
<evidence type="ECO:0000313" key="2">
    <source>
        <dbReference type="EMBL" id="MBB5159889.1"/>
    </source>
</evidence>
<keyword evidence="1" id="KW-1133">Transmembrane helix</keyword>